<dbReference type="Pfam" id="PF11171">
    <property type="entry name" value="DUF2958"/>
    <property type="match status" value="1"/>
</dbReference>
<protein>
    <submittedName>
        <fullName evidence="1">DUF2958 domain-containing protein</fullName>
    </submittedName>
</protein>
<dbReference type="Proteomes" id="UP000253141">
    <property type="component" value="Unassembled WGS sequence"/>
</dbReference>
<dbReference type="InterPro" id="IPR021341">
    <property type="entry name" value="DUF2958"/>
</dbReference>
<evidence type="ECO:0000313" key="1">
    <source>
        <dbReference type="EMBL" id="RDB02303.1"/>
    </source>
</evidence>
<dbReference type="RefSeq" id="WP_114464606.1">
    <property type="nucleotide sequence ID" value="NZ_QPIW01000049.1"/>
</dbReference>
<accession>A0A369I463</accession>
<name>A0A369I463_9BACT</name>
<proteinExistence type="predicted"/>
<organism evidence="1 2">
    <name type="scientific">Runella aurantiaca</name>
    <dbReference type="NCBI Taxonomy" id="2282308"/>
    <lineage>
        <taxon>Bacteria</taxon>
        <taxon>Pseudomonadati</taxon>
        <taxon>Bacteroidota</taxon>
        <taxon>Cytophagia</taxon>
        <taxon>Cytophagales</taxon>
        <taxon>Spirosomataceae</taxon>
        <taxon>Runella</taxon>
    </lineage>
</organism>
<reference evidence="1 2" key="1">
    <citation type="submission" date="2018-07" db="EMBL/GenBank/DDBJ databases">
        <title>Genome analysis of Runella aurantiaca.</title>
        <authorList>
            <person name="Yang X."/>
        </authorList>
    </citation>
    <scope>NUCLEOTIDE SEQUENCE [LARGE SCALE GENOMIC DNA]</scope>
    <source>
        <strain evidence="1 2">YX9</strain>
    </source>
</reference>
<dbReference type="EMBL" id="QPIW01000049">
    <property type="protein sequence ID" value="RDB02303.1"/>
    <property type="molecule type" value="Genomic_DNA"/>
</dbReference>
<sequence>MKLLTKTQKAKLLENGRNTDQDHYPVVKLFTPYAGATWLLSELDPDNERIAFGLCDLGMGYPELGYVDLQELADLKTSYGSPVVERDLYFKAKHPISVYADAARFWEHITTQPDPLARSVERLAEKAKQ</sequence>
<evidence type="ECO:0000313" key="2">
    <source>
        <dbReference type="Proteomes" id="UP000253141"/>
    </source>
</evidence>
<dbReference type="OrthoDB" id="1070337at2"/>
<dbReference type="AlphaFoldDB" id="A0A369I463"/>
<comment type="caution">
    <text evidence="1">The sequence shown here is derived from an EMBL/GenBank/DDBJ whole genome shotgun (WGS) entry which is preliminary data.</text>
</comment>
<keyword evidence="2" id="KW-1185">Reference proteome</keyword>
<gene>
    <name evidence="1" type="ORF">DVG78_29560</name>
</gene>